<comment type="caution">
    <text evidence="1">The sequence shown here is derived from an EMBL/GenBank/DDBJ whole genome shotgun (WGS) entry which is preliminary data.</text>
</comment>
<name>A0A3M2LSA6_9ACTN</name>
<organism evidence="1 2">
    <name type="scientific">Actinomadura harenae</name>
    <dbReference type="NCBI Taxonomy" id="2483351"/>
    <lineage>
        <taxon>Bacteria</taxon>
        <taxon>Bacillati</taxon>
        <taxon>Actinomycetota</taxon>
        <taxon>Actinomycetes</taxon>
        <taxon>Streptosporangiales</taxon>
        <taxon>Thermomonosporaceae</taxon>
        <taxon>Actinomadura</taxon>
    </lineage>
</organism>
<dbReference type="EMBL" id="RFFG01000060">
    <property type="protein sequence ID" value="RMI39966.1"/>
    <property type="molecule type" value="Genomic_DNA"/>
</dbReference>
<evidence type="ECO:0000313" key="1">
    <source>
        <dbReference type="EMBL" id="RMI39966.1"/>
    </source>
</evidence>
<keyword evidence="2" id="KW-1185">Reference proteome</keyword>
<proteinExistence type="predicted"/>
<sequence>MPFTAADLNLTDPTKGYFHFVLYAEPQNGAAGAAWNATISIERPSMYSREWMNRLQRCEPDTLHTTLVHPQKMPSLFQPCVDEDPDSPSALMGSGCTCRRTWTDPLFGLPVVGEHYRTVGGQIDQWTYFTYAPLDLRPDDVLSAVVIDRDSGLFWARTSTGDLALLPMSNSQGYDVGRRGGGPGYFAEYLHQVVASNGRDTAIARQPYNPDVDPNLLAWVSSPHSNRTQELTLPDLKAIQRG</sequence>
<evidence type="ECO:0000313" key="2">
    <source>
        <dbReference type="Proteomes" id="UP000282674"/>
    </source>
</evidence>
<dbReference type="AlphaFoldDB" id="A0A3M2LSA6"/>
<dbReference type="RefSeq" id="WP_122197465.1">
    <property type="nucleotide sequence ID" value="NZ_JBHSKC010000052.1"/>
</dbReference>
<dbReference type="OrthoDB" id="3394759at2"/>
<gene>
    <name evidence="1" type="ORF">EBO15_28135</name>
</gene>
<protein>
    <submittedName>
        <fullName evidence="1">Uncharacterized protein</fullName>
    </submittedName>
</protein>
<accession>A0A3M2LSA6</accession>
<dbReference type="Proteomes" id="UP000282674">
    <property type="component" value="Unassembled WGS sequence"/>
</dbReference>
<reference evidence="1 2" key="1">
    <citation type="submission" date="2018-10" db="EMBL/GenBank/DDBJ databases">
        <title>Isolation from soil.</title>
        <authorList>
            <person name="Hu J."/>
        </authorList>
    </citation>
    <scope>NUCLEOTIDE SEQUENCE [LARGE SCALE GENOMIC DNA]</scope>
    <source>
        <strain evidence="1 2">NEAU-Ht49</strain>
    </source>
</reference>